<gene>
    <name evidence="3" type="ORF">GNZ21_06585</name>
</gene>
<dbReference type="InterPro" id="IPR001482">
    <property type="entry name" value="T2SS/T4SS_dom"/>
</dbReference>
<dbReference type="Proteomes" id="UP000460157">
    <property type="component" value="Unassembled WGS sequence"/>
</dbReference>
<evidence type="ECO:0000313" key="3">
    <source>
        <dbReference type="EMBL" id="MVT26023.1"/>
    </source>
</evidence>
<dbReference type="PANTHER" id="PTHR30486:SF6">
    <property type="entry name" value="TYPE IV PILUS RETRACTATION ATPASE PILT"/>
    <property type="match status" value="1"/>
</dbReference>
<dbReference type="InterPro" id="IPR050921">
    <property type="entry name" value="T4SS_GSP_E_ATPase"/>
</dbReference>
<feature type="domain" description="Bacterial type II secretion system protein E" evidence="2">
    <location>
        <begin position="83"/>
        <end position="353"/>
    </location>
</feature>
<comment type="caution">
    <text evidence="3">The sequence shown here is derived from an EMBL/GenBank/DDBJ whole genome shotgun (WGS) entry which is preliminary data.</text>
</comment>
<sequence>MTLPRPMSCCAAGEAARSSPGCSARWGQTMREQQLEAIRERLTASAEPVSAARIAEAVRAEGLALGTGTTAQLVKALRDELVGLGPLQQFVDSPGVTDVVLDGQGRIWTDGEHGLTDTGQQIGSEEQARALARRLVSVAGGRLDEGHPCADGRIGNCRIHAVIPPIAVEGTLISVRVARGSTATLEQLARHWTGAQQWLSALRGLVDQRRNCLVSGATGSGKTSLLAAMLSEVPATERMVIVEDTTELAPTHPHVLHLQSRGGNVEGAGRVDMGQLVRETLRMRPDRLIVGECRGAELRDFLTAMNTGHAGAGGTVHANSPQAVPARLVAMGALAGLTPEAVAVQAAAALDAVIHVERRGGRRMPVALSALTYDDARLVMRPVLTTVAERVEKGPAWQELLG</sequence>
<name>A0A7K1UHS2_9MICC</name>
<dbReference type="Gene3D" id="3.30.450.380">
    <property type="match status" value="1"/>
</dbReference>
<dbReference type="InterPro" id="IPR022399">
    <property type="entry name" value="TadA-like_ATPase"/>
</dbReference>
<proteinExistence type="inferred from homology"/>
<dbReference type="NCBIfam" id="TIGR03819">
    <property type="entry name" value="heli_sec_ATPase"/>
    <property type="match status" value="1"/>
</dbReference>
<evidence type="ECO:0000313" key="4">
    <source>
        <dbReference type="Proteomes" id="UP000460157"/>
    </source>
</evidence>
<comment type="similarity">
    <text evidence="1">Belongs to the GSP E family.</text>
</comment>
<keyword evidence="4" id="KW-1185">Reference proteome</keyword>
<protein>
    <submittedName>
        <fullName evidence="3">TadA family conjugal transfer-associated ATPase</fullName>
    </submittedName>
</protein>
<dbReference type="GO" id="GO:0016887">
    <property type="term" value="F:ATP hydrolysis activity"/>
    <property type="evidence" value="ECO:0007669"/>
    <property type="project" value="InterPro"/>
</dbReference>
<dbReference type="CDD" id="cd01130">
    <property type="entry name" value="VirB11-like_ATPase"/>
    <property type="match status" value="1"/>
</dbReference>
<reference evidence="3 4" key="1">
    <citation type="submission" date="2019-12" db="EMBL/GenBank/DDBJ databases">
        <title>Nesterenkonia muleiensis sp. nov., a novel actinobacterium isolated from sap of Populus euphratica.</title>
        <authorList>
            <person name="Wang R."/>
        </authorList>
    </citation>
    <scope>NUCLEOTIDE SEQUENCE [LARGE SCALE GENOMIC DNA]</scope>
    <source>
        <strain evidence="3 4">F10</strain>
    </source>
</reference>
<accession>A0A7K1UHS2</accession>
<dbReference type="AlphaFoldDB" id="A0A7K1UHS2"/>
<dbReference type="SUPFAM" id="SSF52540">
    <property type="entry name" value="P-loop containing nucleoside triphosphate hydrolases"/>
    <property type="match status" value="1"/>
</dbReference>
<dbReference type="Pfam" id="PF00437">
    <property type="entry name" value="T2SSE"/>
    <property type="match status" value="1"/>
</dbReference>
<dbReference type="Gene3D" id="3.40.50.300">
    <property type="entry name" value="P-loop containing nucleotide triphosphate hydrolases"/>
    <property type="match status" value="1"/>
</dbReference>
<dbReference type="EMBL" id="WRPM01000046">
    <property type="protein sequence ID" value="MVT26023.1"/>
    <property type="molecule type" value="Genomic_DNA"/>
</dbReference>
<organism evidence="3 4">
    <name type="scientific">Nesterenkonia alkaliphila</name>
    <dbReference type="NCBI Taxonomy" id="1463631"/>
    <lineage>
        <taxon>Bacteria</taxon>
        <taxon>Bacillati</taxon>
        <taxon>Actinomycetota</taxon>
        <taxon>Actinomycetes</taxon>
        <taxon>Micrococcales</taxon>
        <taxon>Micrococcaceae</taxon>
        <taxon>Nesterenkonia</taxon>
    </lineage>
</organism>
<evidence type="ECO:0000259" key="2">
    <source>
        <dbReference type="Pfam" id="PF00437"/>
    </source>
</evidence>
<evidence type="ECO:0000256" key="1">
    <source>
        <dbReference type="ARBA" id="ARBA00006611"/>
    </source>
</evidence>
<dbReference type="PANTHER" id="PTHR30486">
    <property type="entry name" value="TWITCHING MOTILITY PROTEIN PILT"/>
    <property type="match status" value="1"/>
</dbReference>
<dbReference type="InterPro" id="IPR027417">
    <property type="entry name" value="P-loop_NTPase"/>
</dbReference>